<reference evidence="1 2" key="1">
    <citation type="journal article" date="2014" name="Genome Announc.">
        <title>Draft Genome Sequence of Xylella fastidiosa Pear Leaf Scorch Strain in Taiwan.</title>
        <authorList>
            <person name="Su C.C."/>
            <person name="Deng W.L."/>
            <person name="Jan F.J."/>
            <person name="Chang C.J."/>
            <person name="Huang H."/>
            <person name="Chen J."/>
        </authorList>
    </citation>
    <scope>NUCLEOTIDE SEQUENCE [LARGE SCALE GENOMIC DNA]</scope>
    <source>
        <strain evidence="1 2">PLS229</strain>
    </source>
</reference>
<proteinExistence type="predicted"/>
<gene>
    <name evidence="1" type="ORF">AF72_05065</name>
</gene>
<sequence>MLPMYQRIADKMSDPPKISDVLWTHVVVGQRIRFSLDGAGDGHDGPAPYTRAGTPHKLTWNVDEQWPALGPVNTHGAEVLSLQQ</sequence>
<comment type="caution">
    <text evidence="1">The sequence shown here is derived from an EMBL/GenBank/DDBJ whole genome shotgun (WGS) entry which is preliminary data.</text>
</comment>
<dbReference type="PATRIC" id="fig|1444770.3.peg.1215"/>
<protein>
    <submittedName>
        <fullName evidence="1">Uncharacterized protein</fullName>
    </submittedName>
</protein>
<name>Z9JKF5_9GAMM</name>
<evidence type="ECO:0000313" key="2">
    <source>
        <dbReference type="Proteomes" id="UP000020406"/>
    </source>
</evidence>
<evidence type="ECO:0000313" key="1">
    <source>
        <dbReference type="EMBL" id="EWS78644.1"/>
    </source>
</evidence>
<dbReference type="EMBL" id="JDSQ01000006">
    <property type="protein sequence ID" value="EWS78644.1"/>
    <property type="molecule type" value="Genomic_DNA"/>
</dbReference>
<dbReference type="AlphaFoldDB" id="Z9JKF5"/>
<accession>Z9JKF5</accession>
<dbReference type="KEGG" id="xtw:AB672_01305"/>
<dbReference type="Proteomes" id="UP000020406">
    <property type="component" value="Unassembled WGS sequence"/>
</dbReference>
<organism evidence="1 2">
    <name type="scientific">Xylella taiwanensis</name>
    <dbReference type="NCBI Taxonomy" id="1444770"/>
    <lineage>
        <taxon>Bacteria</taxon>
        <taxon>Pseudomonadati</taxon>
        <taxon>Pseudomonadota</taxon>
        <taxon>Gammaproteobacteria</taxon>
        <taxon>Lysobacterales</taxon>
        <taxon>Lysobacteraceae</taxon>
        <taxon>Xylella</taxon>
    </lineage>
</organism>
<dbReference type="STRING" id="1444770.AF72_05065"/>